<dbReference type="Pfam" id="PF03358">
    <property type="entry name" value="FMN_red"/>
    <property type="match status" value="1"/>
</dbReference>
<dbReference type="RefSeq" id="WP_141925544.1">
    <property type="nucleotide sequence ID" value="NZ_VFQC01000002.1"/>
</dbReference>
<evidence type="ECO:0000313" key="3">
    <source>
        <dbReference type="Proteomes" id="UP000317422"/>
    </source>
</evidence>
<dbReference type="PANTHER" id="PTHR30543">
    <property type="entry name" value="CHROMATE REDUCTASE"/>
    <property type="match status" value="1"/>
</dbReference>
<dbReference type="InterPro" id="IPR005025">
    <property type="entry name" value="FMN_Rdtase-like_dom"/>
</dbReference>
<keyword evidence="3" id="KW-1185">Reference proteome</keyword>
<dbReference type="InterPro" id="IPR050712">
    <property type="entry name" value="NAD(P)H-dep_reductase"/>
</dbReference>
<accession>A0A543N9M3</accession>
<dbReference type="AlphaFoldDB" id="A0A543N9M3"/>
<comment type="caution">
    <text evidence="2">The sequence shown here is derived from an EMBL/GenBank/DDBJ whole genome shotgun (WGS) entry which is preliminary data.</text>
</comment>
<reference evidence="2 3" key="1">
    <citation type="submission" date="2019-06" db="EMBL/GenBank/DDBJ databases">
        <title>Sequencing the genomes of 1000 actinobacteria strains.</title>
        <authorList>
            <person name="Klenk H.-P."/>
        </authorList>
    </citation>
    <scope>NUCLEOTIDE SEQUENCE [LARGE SCALE GENOMIC DNA]</scope>
    <source>
        <strain evidence="2 3">DSM 45015</strain>
    </source>
</reference>
<dbReference type="GO" id="GO:0016491">
    <property type="term" value="F:oxidoreductase activity"/>
    <property type="evidence" value="ECO:0007669"/>
    <property type="project" value="InterPro"/>
</dbReference>
<evidence type="ECO:0000259" key="1">
    <source>
        <dbReference type="Pfam" id="PF03358"/>
    </source>
</evidence>
<proteinExistence type="predicted"/>
<dbReference type="GO" id="GO:0010181">
    <property type="term" value="F:FMN binding"/>
    <property type="evidence" value="ECO:0007669"/>
    <property type="project" value="TreeGrafter"/>
</dbReference>
<dbReference type="SUPFAM" id="SSF52218">
    <property type="entry name" value="Flavoproteins"/>
    <property type="match status" value="1"/>
</dbReference>
<feature type="domain" description="NADPH-dependent FMN reductase-like" evidence="1">
    <location>
        <begin position="9"/>
        <end position="153"/>
    </location>
</feature>
<dbReference type="OrthoDB" id="9812295at2"/>
<name>A0A543N9M3_9ACTN</name>
<gene>
    <name evidence="2" type="ORF">FHX37_3845</name>
</gene>
<sequence>MTDTPLNTAVLVGSTRENRFAPNPAAWFVDHAKQRDDLALDVIDLAETPLPTVQQAHPVYTGHYPSPDVRAFASRIAAADAFVVAAAEYNHSFPAPLKLAIDSVHPEWRAKPVGFVSYGGLAGGLRSVEQLRLVFAELHAVTMRDTVSFPNYWKEFDADGNPTNPDGVAAAATTMLNQLVWWGTTLRDAKRDHPYDV</sequence>
<dbReference type="GO" id="GO:0005829">
    <property type="term" value="C:cytosol"/>
    <property type="evidence" value="ECO:0007669"/>
    <property type="project" value="TreeGrafter"/>
</dbReference>
<dbReference type="Gene3D" id="3.40.50.360">
    <property type="match status" value="1"/>
</dbReference>
<dbReference type="InterPro" id="IPR029039">
    <property type="entry name" value="Flavoprotein-like_sf"/>
</dbReference>
<dbReference type="PANTHER" id="PTHR30543:SF21">
    <property type="entry name" value="NAD(P)H-DEPENDENT FMN REDUCTASE LOT6"/>
    <property type="match status" value="1"/>
</dbReference>
<evidence type="ECO:0000313" key="2">
    <source>
        <dbReference type="EMBL" id="TQN28500.1"/>
    </source>
</evidence>
<protein>
    <submittedName>
        <fullName evidence="2">NAD(P)H-dependent FMN reductase</fullName>
    </submittedName>
</protein>
<dbReference type="Proteomes" id="UP000317422">
    <property type="component" value="Unassembled WGS sequence"/>
</dbReference>
<organism evidence="2 3">
    <name type="scientific">Haloactinospora alba</name>
    <dbReference type="NCBI Taxonomy" id="405555"/>
    <lineage>
        <taxon>Bacteria</taxon>
        <taxon>Bacillati</taxon>
        <taxon>Actinomycetota</taxon>
        <taxon>Actinomycetes</taxon>
        <taxon>Streptosporangiales</taxon>
        <taxon>Nocardiopsidaceae</taxon>
        <taxon>Haloactinospora</taxon>
    </lineage>
</organism>
<dbReference type="EMBL" id="VFQC01000002">
    <property type="protein sequence ID" value="TQN28500.1"/>
    <property type="molecule type" value="Genomic_DNA"/>
</dbReference>